<dbReference type="InterPro" id="IPR041588">
    <property type="entry name" value="Integrase_H2C2"/>
</dbReference>
<feature type="region of interest" description="Disordered" evidence="2">
    <location>
        <begin position="931"/>
        <end position="957"/>
    </location>
</feature>
<dbReference type="AlphaFoldDB" id="A0A6L2KR57"/>
<evidence type="ECO:0000256" key="2">
    <source>
        <dbReference type="SAM" id="MobiDB-lite"/>
    </source>
</evidence>
<keyword evidence="4" id="KW-0548">Nucleotidyltransferase</keyword>
<dbReference type="Pfam" id="PF17921">
    <property type="entry name" value="Integrase_H2C2"/>
    <property type="match status" value="1"/>
</dbReference>
<feature type="compositionally biased region" description="Low complexity" evidence="2">
    <location>
        <begin position="196"/>
        <end position="215"/>
    </location>
</feature>
<dbReference type="InterPro" id="IPR025724">
    <property type="entry name" value="GAG-pre-integrase_dom"/>
</dbReference>
<feature type="region of interest" description="Disordered" evidence="2">
    <location>
        <begin position="177"/>
        <end position="215"/>
    </location>
</feature>
<dbReference type="GO" id="GO:0003964">
    <property type="term" value="F:RNA-directed DNA polymerase activity"/>
    <property type="evidence" value="ECO:0007669"/>
    <property type="project" value="UniProtKB-KW"/>
</dbReference>
<feature type="compositionally biased region" description="Basic and acidic residues" evidence="2">
    <location>
        <begin position="182"/>
        <end position="193"/>
    </location>
</feature>
<keyword evidence="1" id="KW-0862">Zinc</keyword>
<dbReference type="PANTHER" id="PTHR45835">
    <property type="entry name" value="YALI0A06105P"/>
    <property type="match status" value="1"/>
</dbReference>
<dbReference type="Pfam" id="PF13976">
    <property type="entry name" value="gag_pre-integrs"/>
    <property type="match status" value="1"/>
</dbReference>
<evidence type="ECO:0000313" key="4">
    <source>
        <dbReference type="EMBL" id="GEU51102.1"/>
    </source>
</evidence>
<dbReference type="InterPro" id="IPR012337">
    <property type="entry name" value="RNaseH-like_sf"/>
</dbReference>
<dbReference type="GO" id="GO:0003676">
    <property type="term" value="F:nucleic acid binding"/>
    <property type="evidence" value="ECO:0007669"/>
    <property type="project" value="InterPro"/>
</dbReference>
<dbReference type="InterPro" id="IPR036397">
    <property type="entry name" value="RNaseH_sf"/>
</dbReference>
<proteinExistence type="predicted"/>
<dbReference type="Pfam" id="PF07727">
    <property type="entry name" value="RVT_2"/>
    <property type="match status" value="1"/>
</dbReference>
<dbReference type="GO" id="GO:0008270">
    <property type="term" value="F:zinc ion binding"/>
    <property type="evidence" value="ECO:0007669"/>
    <property type="project" value="UniProtKB-KW"/>
</dbReference>
<dbReference type="InterPro" id="IPR001878">
    <property type="entry name" value="Znf_CCHC"/>
</dbReference>
<reference evidence="4" key="1">
    <citation type="journal article" date="2019" name="Sci. Rep.">
        <title>Draft genome of Tanacetum cinerariifolium, the natural source of mosquito coil.</title>
        <authorList>
            <person name="Yamashiro T."/>
            <person name="Shiraishi A."/>
            <person name="Satake H."/>
            <person name="Nakayama K."/>
        </authorList>
    </citation>
    <scope>NUCLEOTIDE SEQUENCE</scope>
</reference>
<keyword evidence="1" id="KW-0479">Metal-binding</keyword>
<dbReference type="Pfam" id="PF19259">
    <property type="entry name" value="Ty3_capsid"/>
    <property type="match status" value="1"/>
</dbReference>
<dbReference type="Gene3D" id="1.10.340.70">
    <property type="match status" value="1"/>
</dbReference>
<feature type="region of interest" description="Disordered" evidence="2">
    <location>
        <begin position="637"/>
        <end position="673"/>
    </location>
</feature>
<comment type="caution">
    <text evidence="4">The sequence shown here is derived from an EMBL/GenBank/DDBJ whole genome shotgun (WGS) entry which is preliminary data.</text>
</comment>
<name>A0A6L2KR57_TANCI</name>
<dbReference type="PANTHER" id="PTHR45835:SF103">
    <property type="entry name" value="RNA-DIRECTED DNA POLYMERASE"/>
    <property type="match status" value="1"/>
</dbReference>
<evidence type="ECO:0000259" key="3">
    <source>
        <dbReference type="PROSITE" id="PS50158"/>
    </source>
</evidence>
<dbReference type="InterPro" id="IPR045358">
    <property type="entry name" value="Ty3_capsid"/>
</dbReference>
<keyword evidence="4" id="KW-0695">RNA-directed DNA polymerase</keyword>
<evidence type="ECO:0000256" key="1">
    <source>
        <dbReference type="PROSITE-ProRule" id="PRU00047"/>
    </source>
</evidence>
<keyword evidence="1" id="KW-0863">Zinc-finger</keyword>
<accession>A0A6L2KR57</accession>
<dbReference type="InterPro" id="IPR013103">
    <property type="entry name" value="RVT_2"/>
</dbReference>
<feature type="domain" description="CCHC-type" evidence="3">
    <location>
        <begin position="256"/>
        <end position="270"/>
    </location>
</feature>
<feature type="compositionally biased region" description="Polar residues" evidence="2">
    <location>
        <begin position="644"/>
        <end position="659"/>
    </location>
</feature>
<keyword evidence="4" id="KW-0808">Transferase</keyword>
<organism evidence="4">
    <name type="scientific">Tanacetum cinerariifolium</name>
    <name type="common">Dalmatian daisy</name>
    <name type="synonym">Chrysanthemum cinerariifolium</name>
    <dbReference type="NCBI Taxonomy" id="118510"/>
    <lineage>
        <taxon>Eukaryota</taxon>
        <taxon>Viridiplantae</taxon>
        <taxon>Streptophyta</taxon>
        <taxon>Embryophyta</taxon>
        <taxon>Tracheophyta</taxon>
        <taxon>Spermatophyta</taxon>
        <taxon>Magnoliopsida</taxon>
        <taxon>eudicotyledons</taxon>
        <taxon>Gunneridae</taxon>
        <taxon>Pentapetalae</taxon>
        <taxon>asterids</taxon>
        <taxon>campanulids</taxon>
        <taxon>Asterales</taxon>
        <taxon>Asteraceae</taxon>
        <taxon>Asteroideae</taxon>
        <taxon>Anthemideae</taxon>
        <taxon>Anthemidinae</taxon>
        <taxon>Tanacetum</taxon>
    </lineage>
</organism>
<gene>
    <name evidence="4" type="ORF">Tci_023080</name>
</gene>
<sequence length="1008" mass="115015">MSTSKAPTMTSAAIRQLVADSVTTTLEAQVANMANADNTNRNPKPRKAPVARKCSYKEFMSCQAFNFKEKAYKITWVEFKKLLIKKYYPRTEIQKMEDEFYHLTVKGNDLKTYVRRFQELETLCPTMVLNSEKMMEAFIGGLPQSIKGNVTASKPQTLEEAINIAQRLMDQVTKHTPMQVPSDHKQKFDDRRTFSNNNYRNTNTNNRYTNYQPQQNRRQKAVRAYAATPAKNNGYNGNSPLCKKCPLHHTGSCTAKCNTCNKMGHLTKNCINKGPSTGRTTPVACAPYRLAPSEMQELSDQLQDLADRGNDDFVVYCDASHQGLGAVFLQREKDLKKLYWWPNMKAIITEYVGKCLTCFRVKTECQNPSGLLVQPKIPMWKWERITMDFITKLSKTSNGHDTIWVIFDRLTKSAHFIPVREIDNMETLTRTIPETTEKIVQIRQCLQAARDRQKSYANVSTFYISNLKKCLSDESLVILMKELRLDDKLNFVEEPVEIMDREVKQLKQSHIPIVKVRWNSKRGPEFTWEHKNLIRAKKSTCYIRDLQGNGLLTGTRGYDLYTIALQESSSPTLICFLAKASPTQAWLWHHRLSHLNFDTINLLSKNDIVNDLPKLKFVKDQLCSSCKLGLPPQLQKNSDHNCSELKTNNPSNEPSSSKLVPNVSPPADKTDSSQHELDFLFTEPITPTTTVYAEENNTDQAADAQFVPYEFSNPLSTLTRRQLAIDPEMCMFEITVSTVEPTNIKEEMADQAWIEGYAQEDGVDFEDSFAPVARLEVVWLFVAYSTHKSFLIYQMDVKTDFYNGPLKEEVYVAQPDGFIDPDHPEKVYRLRKTLCRLKQALEAWYDELLNFLMSKGFTKAILPLSPVNHQYLIPKLFPFKEISPKDTETSIFPSSLVGSSSPIRLTISPLDYPFDESIFAELDNSLWITPRPLGDESVPEEPNEMPPKRTSTSETPSITLATIQRIITDGFAAALETQAINTNETNRTMHCQVSNLQQGRSSDQELQK</sequence>
<dbReference type="EMBL" id="BKCJ010002815">
    <property type="protein sequence ID" value="GEU51102.1"/>
    <property type="molecule type" value="Genomic_DNA"/>
</dbReference>
<dbReference type="Gene3D" id="3.30.420.10">
    <property type="entry name" value="Ribonuclease H-like superfamily/Ribonuclease H"/>
    <property type="match status" value="1"/>
</dbReference>
<dbReference type="SUPFAM" id="SSF53098">
    <property type="entry name" value="Ribonuclease H-like"/>
    <property type="match status" value="1"/>
</dbReference>
<dbReference type="PROSITE" id="PS50158">
    <property type="entry name" value="ZF_CCHC"/>
    <property type="match status" value="1"/>
</dbReference>
<protein>
    <submittedName>
        <fullName evidence="4">Reverse transcriptase domain-containing protein</fullName>
    </submittedName>
</protein>